<dbReference type="Proteomes" id="UP000260983">
    <property type="component" value="Unassembled WGS sequence"/>
</dbReference>
<keyword evidence="1" id="KW-1133">Transmembrane helix</keyword>
<organism evidence="2 3">
    <name type="scientific">Bacteroides oleiciplenus</name>
    <dbReference type="NCBI Taxonomy" id="626931"/>
    <lineage>
        <taxon>Bacteria</taxon>
        <taxon>Pseudomonadati</taxon>
        <taxon>Bacteroidota</taxon>
        <taxon>Bacteroidia</taxon>
        <taxon>Bacteroidales</taxon>
        <taxon>Bacteroidaceae</taxon>
        <taxon>Bacteroides</taxon>
    </lineage>
</organism>
<dbReference type="AlphaFoldDB" id="A0A3E5B9R3"/>
<gene>
    <name evidence="2" type="ORF">DXB65_14770</name>
</gene>
<feature type="transmembrane region" description="Helical" evidence="1">
    <location>
        <begin position="7"/>
        <end position="24"/>
    </location>
</feature>
<proteinExistence type="predicted"/>
<comment type="caution">
    <text evidence="2">The sequence shown here is derived from an EMBL/GenBank/DDBJ whole genome shotgun (WGS) entry which is preliminary data.</text>
</comment>
<feature type="transmembrane region" description="Helical" evidence="1">
    <location>
        <begin position="58"/>
        <end position="78"/>
    </location>
</feature>
<keyword evidence="1" id="KW-0472">Membrane</keyword>
<name>A0A3E5B9R3_9BACE</name>
<protein>
    <submittedName>
        <fullName evidence="2">Uncharacterized protein</fullName>
    </submittedName>
</protein>
<keyword evidence="1" id="KW-0812">Transmembrane</keyword>
<evidence type="ECO:0000256" key="1">
    <source>
        <dbReference type="SAM" id="Phobius"/>
    </source>
</evidence>
<accession>A0A3E5B9R3</accession>
<sequence>MKWIRIVFLIASIAILFIIAYAIINSMVSYKYEIEESSNLYKINIEFATAYLKSHITWLWYFLGYVVISTIFLLISVFSKKNK</sequence>
<reference evidence="2 3" key="1">
    <citation type="submission" date="2018-08" db="EMBL/GenBank/DDBJ databases">
        <title>A genome reference for cultivated species of the human gut microbiota.</title>
        <authorList>
            <person name="Zou Y."/>
            <person name="Xue W."/>
            <person name="Luo G."/>
        </authorList>
    </citation>
    <scope>NUCLEOTIDE SEQUENCE [LARGE SCALE GENOMIC DNA]</scope>
    <source>
        <strain evidence="2 3">OM05-15BH</strain>
    </source>
</reference>
<evidence type="ECO:0000313" key="3">
    <source>
        <dbReference type="Proteomes" id="UP000260983"/>
    </source>
</evidence>
<dbReference type="EMBL" id="QSUL01000009">
    <property type="protein sequence ID" value="RGN34337.1"/>
    <property type="molecule type" value="Genomic_DNA"/>
</dbReference>
<evidence type="ECO:0000313" key="2">
    <source>
        <dbReference type="EMBL" id="RGN34337.1"/>
    </source>
</evidence>